<dbReference type="GO" id="GO:0003841">
    <property type="term" value="F:1-acylglycerol-3-phosphate O-acyltransferase activity"/>
    <property type="evidence" value="ECO:0007669"/>
    <property type="project" value="TreeGrafter"/>
</dbReference>
<evidence type="ECO:0000259" key="3">
    <source>
        <dbReference type="SMART" id="SM00563"/>
    </source>
</evidence>
<reference evidence="4 5" key="1">
    <citation type="journal article" date="2014" name="Appl. Environ. Microbiol.">
        <title>Genomic encyclopedia of type strains of the genus Bifidobacterium.</title>
        <authorList>
            <person name="Milani C."/>
            <person name="Lugli G.A."/>
            <person name="Duranti S."/>
            <person name="Turroni F."/>
            <person name="Bottacini F."/>
            <person name="Mangifesta M."/>
            <person name="Sanchez B."/>
            <person name="Viappiani A."/>
            <person name="Mancabelli L."/>
            <person name="Taminiau B."/>
            <person name="Delcenserie V."/>
            <person name="Barrangou R."/>
            <person name="Margolles A."/>
            <person name="van Sinderen D."/>
            <person name="Ventura M."/>
        </authorList>
    </citation>
    <scope>NUCLEOTIDE SEQUENCE [LARGE SCALE GENOMIC DNA]</scope>
    <source>
        <strain evidence="4 5">LMG 11587</strain>
    </source>
</reference>
<feature type="domain" description="Phospholipid/glycerol acyltransferase" evidence="3">
    <location>
        <begin position="88"/>
        <end position="212"/>
    </location>
</feature>
<gene>
    <name evidence="4" type="ORF">BINDI_0194</name>
</gene>
<dbReference type="Proteomes" id="UP000028569">
    <property type="component" value="Chromosome"/>
</dbReference>
<dbReference type="RefSeq" id="WP_052109048.1">
    <property type="nucleotide sequence ID" value="NZ_CP006018.1"/>
</dbReference>
<accession>A0A087VSZ1</accession>
<organism evidence="4 5">
    <name type="scientific">Bifidobacterium [indicum] DSM 20214 = LMG 11587</name>
    <dbReference type="NCBI Taxonomy" id="1341694"/>
    <lineage>
        <taxon>Bacteria</taxon>
        <taxon>Bacillati</taxon>
        <taxon>Actinomycetota</taxon>
        <taxon>Actinomycetes</taxon>
        <taxon>Bifidobacteriales</taxon>
        <taxon>Bifidobacteriaceae</taxon>
        <taxon>Bifidobacterium</taxon>
    </lineage>
</organism>
<dbReference type="KEGG" id="bii:BINDI_0194"/>
<protein>
    <submittedName>
        <fullName evidence="4">Phospholipid/glycerol acyltransferase</fullName>
    </submittedName>
</protein>
<dbReference type="SMART" id="SM00563">
    <property type="entry name" value="PlsC"/>
    <property type="match status" value="1"/>
</dbReference>
<keyword evidence="5" id="KW-1185">Reference proteome</keyword>
<evidence type="ECO:0000256" key="2">
    <source>
        <dbReference type="ARBA" id="ARBA00023315"/>
    </source>
</evidence>
<dbReference type="OrthoDB" id="9806008at2"/>
<dbReference type="PANTHER" id="PTHR10434">
    <property type="entry name" value="1-ACYL-SN-GLYCEROL-3-PHOSPHATE ACYLTRANSFERASE"/>
    <property type="match status" value="1"/>
</dbReference>
<dbReference type="EMBL" id="CP006018">
    <property type="protein sequence ID" value="AIC91480.1"/>
    <property type="molecule type" value="Genomic_DNA"/>
</dbReference>
<dbReference type="SUPFAM" id="SSF69593">
    <property type="entry name" value="Glycerol-3-phosphate (1)-acyltransferase"/>
    <property type="match status" value="1"/>
</dbReference>
<proteinExistence type="predicted"/>
<keyword evidence="1 4" id="KW-0808">Transferase</keyword>
<dbReference type="PANTHER" id="PTHR10434:SF11">
    <property type="entry name" value="1-ACYL-SN-GLYCEROL-3-PHOSPHATE ACYLTRANSFERASE"/>
    <property type="match status" value="1"/>
</dbReference>
<dbReference type="AlphaFoldDB" id="A0A087VSZ1"/>
<keyword evidence="2 4" id="KW-0012">Acyltransferase</keyword>
<dbReference type="InterPro" id="IPR002123">
    <property type="entry name" value="Plipid/glycerol_acylTrfase"/>
</dbReference>
<name>A0A087VSZ1_9BIFI</name>
<sequence length="297" mass="33632">MASKGKPSPRSAVKPLSDQQVALLGERHHLVDPTRYYPTGHRAPALDEIGGQHPTGTHRLLHGVVQVMRSSCKLYAWGLERVPETGPFITAATHVTQFDVFIPMMSMFHLGRRPRYMAKAEMAHWPLIGNWFQMVGMQPVERKSGKARSIEEESIGILTSGRPLTIWPEGTVTRDPLKWPMSLKPGVGFIALEASRQLGGMVPLYPSITWGAASINHKWPWPRKNVVMCYDRPLDYSDLLEGMDQWGPEPPKEAVHTLCVRLRDRMEEVMAEIRGEEPPAEGYFDYVTMTRRPRSEQ</sequence>
<dbReference type="CDD" id="cd07989">
    <property type="entry name" value="LPLAT_AGPAT-like"/>
    <property type="match status" value="1"/>
</dbReference>
<dbReference type="Pfam" id="PF01553">
    <property type="entry name" value="Acyltransferase"/>
    <property type="match status" value="1"/>
</dbReference>
<dbReference type="HOGENOM" id="CLU_027938_4_1_11"/>
<dbReference type="GO" id="GO:0006654">
    <property type="term" value="P:phosphatidic acid biosynthetic process"/>
    <property type="evidence" value="ECO:0007669"/>
    <property type="project" value="TreeGrafter"/>
</dbReference>
<evidence type="ECO:0000256" key="1">
    <source>
        <dbReference type="ARBA" id="ARBA00022679"/>
    </source>
</evidence>
<evidence type="ECO:0000313" key="5">
    <source>
        <dbReference type="Proteomes" id="UP000028569"/>
    </source>
</evidence>
<evidence type="ECO:0000313" key="4">
    <source>
        <dbReference type="EMBL" id="AIC91480.1"/>
    </source>
</evidence>